<dbReference type="InterPro" id="IPR007546">
    <property type="entry name" value="DUF503"/>
</dbReference>
<sequence length="93" mass="10425">MVVGLCTVELFIAESQSLKDKRQVLHGLKERLRSKFNLSVAEVDGQDLWQKAVLAMACVASEGRFVSQVLEQALNLIKSMPVLEVIRTQQELL</sequence>
<dbReference type="RefSeq" id="WP_090744955.1">
    <property type="nucleotide sequence ID" value="NZ_CZQA01000001.1"/>
</dbReference>
<dbReference type="PANTHER" id="PTHR36441:SF1">
    <property type="entry name" value="DUF503 DOMAIN-CONTAINING PROTEIN"/>
    <property type="match status" value="1"/>
</dbReference>
<dbReference type="Proteomes" id="UP000199032">
    <property type="component" value="Unassembled WGS sequence"/>
</dbReference>
<dbReference type="InterPro" id="IPR036746">
    <property type="entry name" value="TT1725-like_sf"/>
</dbReference>
<gene>
    <name evidence="1" type="ORF">COMA1_11163</name>
</gene>
<organism evidence="1 2">
    <name type="scientific">Candidatus Nitrospira nitrosa</name>
    <dbReference type="NCBI Taxonomy" id="1742972"/>
    <lineage>
        <taxon>Bacteria</taxon>
        <taxon>Pseudomonadati</taxon>
        <taxon>Nitrospirota</taxon>
        <taxon>Nitrospiria</taxon>
        <taxon>Nitrospirales</taxon>
        <taxon>Nitrospiraceae</taxon>
        <taxon>Nitrospira</taxon>
    </lineage>
</organism>
<proteinExistence type="predicted"/>
<protein>
    <recommendedName>
        <fullName evidence="3">YlxP-like protein</fullName>
    </recommendedName>
</protein>
<evidence type="ECO:0000313" key="2">
    <source>
        <dbReference type="Proteomes" id="UP000199032"/>
    </source>
</evidence>
<dbReference type="STRING" id="1742972.COMA1_11163"/>
<name>A0A0S4L9J1_9BACT</name>
<evidence type="ECO:0008006" key="3">
    <source>
        <dbReference type="Google" id="ProtNLM"/>
    </source>
</evidence>
<reference evidence="1 2" key="1">
    <citation type="submission" date="2015-10" db="EMBL/GenBank/DDBJ databases">
        <authorList>
            <person name="Gilbert D.G."/>
        </authorList>
    </citation>
    <scope>NUCLEOTIDE SEQUENCE [LARGE SCALE GENOMIC DNA]</scope>
    <source>
        <strain evidence="1">COMA1</strain>
    </source>
</reference>
<accession>A0A0S4L9J1</accession>
<dbReference type="Pfam" id="PF04456">
    <property type="entry name" value="DUF503"/>
    <property type="match status" value="1"/>
</dbReference>
<dbReference type="Gene3D" id="3.30.70.1120">
    <property type="entry name" value="TT1725-like"/>
    <property type="match status" value="1"/>
</dbReference>
<dbReference type="SUPFAM" id="SSF103007">
    <property type="entry name" value="Hypothetical protein TT1725"/>
    <property type="match status" value="1"/>
</dbReference>
<dbReference type="EMBL" id="CZQA01000001">
    <property type="protein sequence ID" value="CUS33449.1"/>
    <property type="molecule type" value="Genomic_DNA"/>
</dbReference>
<dbReference type="PANTHER" id="PTHR36441">
    <property type="entry name" value="HYPOTHETICAL CYTOSOLIC PROTEIN"/>
    <property type="match status" value="1"/>
</dbReference>
<evidence type="ECO:0000313" key="1">
    <source>
        <dbReference type="EMBL" id="CUS33449.1"/>
    </source>
</evidence>
<dbReference type="AlphaFoldDB" id="A0A0S4L9J1"/>
<keyword evidence="2" id="KW-1185">Reference proteome</keyword>
<dbReference type="OrthoDB" id="9809023at2"/>